<name>A0A6M9PQ30_9BURK</name>
<dbReference type="InterPro" id="IPR050565">
    <property type="entry name" value="LYPA1-2/EST-like"/>
</dbReference>
<dbReference type="Pfam" id="PF02230">
    <property type="entry name" value="Abhydrolase_2"/>
    <property type="match status" value="1"/>
</dbReference>
<feature type="domain" description="Phospholipase/carboxylesterase/thioesterase" evidence="3">
    <location>
        <begin position="14"/>
        <end position="219"/>
    </location>
</feature>
<evidence type="ECO:0000313" key="4">
    <source>
        <dbReference type="EMBL" id="QKM59946.1"/>
    </source>
</evidence>
<accession>A0A6M9PQ30</accession>
<dbReference type="InterPro" id="IPR029058">
    <property type="entry name" value="AB_hydrolase_fold"/>
</dbReference>
<protein>
    <submittedName>
        <fullName evidence="4">Carboxylesterase</fullName>
    </submittedName>
</protein>
<dbReference type="Gene3D" id="3.40.50.1820">
    <property type="entry name" value="alpha/beta hydrolase"/>
    <property type="match status" value="1"/>
</dbReference>
<dbReference type="AlphaFoldDB" id="A0A6M9PQ30"/>
<reference evidence="4 5" key="1">
    <citation type="submission" date="2018-04" db="EMBL/GenBank/DDBJ databases">
        <title>Polynucleobacter sp. UK-Long2-W17 genome.</title>
        <authorList>
            <person name="Hahn M.W."/>
        </authorList>
    </citation>
    <scope>NUCLEOTIDE SEQUENCE [LARGE SCALE GENOMIC DNA]</scope>
    <source>
        <strain evidence="4 5">UK-Long2-W17</strain>
    </source>
</reference>
<dbReference type="PANTHER" id="PTHR10655:SF17">
    <property type="entry name" value="LYSOPHOSPHOLIPASE-LIKE PROTEIN 1"/>
    <property type="match status" value="1"/>
</dbReference>
<sequence>MTALPCIEIETAPNPSASVIWLHGLGADGNDFVPIIPQLNLSECPAIRFVFPSAPSISVTVNGGYIMPAWYDITGRDISDREDLAGIHKSAAAISELIEREASRGVAYEKIVLAGFSQGCAMSLQVGLRFPHALAGIMALSGYLPLAKTLPLERSEANAKTPIYMAHGLWDAVITPERAEASADTLEKMGYQMDWNTYPMEHSLHPDELVDISRFLTMVLSKPPQNQAP</sequence>
<comment type="similarity">
    <text evidence="1">Belongs to the AB hydrolase superfamily. AB hydrolase 2 family.</text>
</comment>
<evidence type="ECO:0000259" key="3">
    <source>
        <dbReference type="Pfam" id="PF02230"/>
    </source>
</evidence>
<dbReference type="Proteomes" id="UP000501090">
    <property type="component" value="Chromosome"/>
</dbReference>
<evidence type="ECO:0000256" key="2">
    <source>
        <dbReference type="ARBA" id="ARBA00022801"/>
    </source>
</evidence>
<evidence type="ECO:0000313" key="5">
    <source>
        <dbReference type="Proteomes" id="UP000501090"/>
    </source>
</evidence>
<proteinExistence type="inferred from homology"/>
<dbReference type="KEGG" id="pard:DN92_02200"/>
<dbReference type="PANTHER" id="PTHR10655">
    <property type="entry name" value="LYSOPHOSPHOLIPASE-RELATED"/>
    <property type="match status" value="1"/>
</dbReference>
<keyword evidence="2" id="KW-0378">Hydrolase</keyword>
<gene>
    <name evidence="4" type="ORF">DN92_02200</name>
</gene>
<dbReference type="RefSeq" id="WP_173959716.1">
    <property type="nucleotide sequence ID" value="NZ_CBCSCC010000007.1"/>
</dbReference>
<keyword evidence="5" id="KW-1185">Reference proteome</keyword>
<organism evidence="4 5">
    <name type="scientific">Polynucleobacter arcticus</name>
    <dbReference type="NCBI Taxonomy" id="1743165"/>
    <lineage>
        <taxon>Bacteria</taxon>
        <taxon>Pseudomonadati</taxon>
        <taxon>Pseudomonadota</taxon>
        <taxon>Betaproteobacteria</taxon>
        <taxon>Burkholderiales</taxon>
        <taxon>Burkholderiaceae</taxon>
        <taxon>Polynucleobacter</taxon>
    </lineage>
</organism>
<dbReference type="SUPFAM" id="SSF53474">
    <property type="entry name" value="alpha/beta-Hydrolases"/>
    <property type="match status" value="1"/>
</dbReference>
<evidence type="ECO:0000256" key="1">
    <source>
        <dbReference type="ARBA" id="ARBA00006499"/>
    </source>
</evidence>
<dbReference type="InterPro" id="IPR003140">
    <property type="entry name" value="PLipase/COase/thioEstase"/>
</dbReference>
<dbReference type="EMBL" id="CP028940">
    <property type="protein sequence ID" value="QKM59946.1"/>
    <property type="molecule type" value="Genomic_DNA"/>
</dbReference>
<dbReference type="GO" id="GO:0016787">
    <property type="term" value="F:hydrolase activity"/>
    <property type="evidence" value="ECO:0007669"/>
    <property type="project" value="UniProtKB-KW"/>
</dbReference>